<dbReference type="InterPro" id="IPR029055">
    <property type="entry name" value="Ntn_hydrolases_N"/>
</dbReference>
<feature type="non-terminal residue" evidence="4">
    <location>
        <position position="1"/>
    </location>
</feature>
<evidence type="ECO:0008006" key="6">
    <source>
        <dbReference type="Google" id="ProtNLM"/>
    </source>
</evidence>
<feature type="active site" description="Nucleophile" evidence="1">
    <location>
        <position position="540"/>
    </location>
</feature>
<feature type="compositionally biased region" description="Low complexity" evidence="3">
    <location>
        <begin position="154"/>
        <end position="191"/>
    </location>
</feature>
<feature type="binding site" evidence="2">
    <location>
        <position position="271"/>
    </location>
    <ligand>
        <name>L-glutamate</name>
        <dbReference type="ChEBI" id="CHEBI:29985"/>
    </ligand>
</feature>
<dbReference type="InterPro" id="IPR043137">
    <property type="entry name" value="GGT_ssub_C"/>
</dbReference>
<dbReference type="SUPFAM" id="SSF56235">
    <property type="entry name" value="N-terminal nucleophile aminohydrolases (Ntn hydrolases)"/>
    <property type="match status" value="1"/>
</dbReference>
<accession>A0AAV5UZS6</accession>
<comment type="caution">
    <text evidence="4">The sequence shown here is derived from an EMBL/GenBank/DDBJ whole genome shotgun (WGS) entry which is preliminary data.</text>
</comment>
<dbReference type="Proteomes" id="UP001432322">
    <property type="component" value="Unassembled WGS sequence"/>
</dbReference>
<dbReference type="AlphaFoldDB" id="A0AAV5UZS6"/>
<feature type="binding site" evidence="2">
    <location>
        <begin position="558"/>
        <end position="560"/>
    </location>
    <ligand>
        <name>L-glutamate</name>
        <dbReference type="ChEBI" id="CHEBI:29985"/>
    </ligand>
</feature>
<feature type="binding site" evidence="2">
    <location>
        <position position="623"/>
    </location>
    <ligand>
        <name>L-glutamate</name>
        <dbReference type="ChEBI" id="CHEBI:29985"/>
    </ligand>
</feature>
<reference evidence="4" key="1">
    <citation type="submission" date="2023-10" db="EMBL/GenBank/DDBJ databases">
        <title>Genome assembly of Pristionchus species.</title>
        <authorList>
            <person name="Yoshida K."/>
            <person name="Sommer R.J."/>
        </authorList>
    </citation>
    <scope>NUCLEOTIDE SEQUENCE</scope>
    <source>
        <strain evidence="4">RS5133</strain>
    </source>
</reference>
<dbReference type="InterPro" id="IPR000101">
    <property type="entry name" value="GGT_peptidase"/>
</dbReference>
<sequence length="721" mass="76855">TLNPGIKLSQPPNPLDLDDGGEDENNEVELNATETSTGTADEPTSAVPWVPETTEEKIEEVENVVEADEDDEIVEATLAIPDEDAEEMTEEPMRGDYPDDYYRRAERKHQVVITVSNSPERSFGTKRSRVELRSKPYKCAFQTTTDAAPTTVMATPTTTVTPSSVTVTASPSATPSPSSPSPMTSSTTALPPRKPALPLNEFGRAAITATNEICADIARNILMSGGNAVDAAVAGAFCLGGVEPHAAGLGGSVMMTVYQKITGRCEVINGRESAPMRVDTALWERHPGAYSNGYESIAIPGALHALLSAYRRFRSSRIEWAELIQPTIQLVESGFPVSKSLADAVKYRVDQINTTSSMRDIFLPDGSPIKEGDAMKDARLAETLRKIATSRDPGHLFYRGEMAEKIVHEIKAKGGHIAKSDLVLFASSVEEALHVPVSAAAGAAPAASQLLQLCGPMPPSSFAALQAGLRIVEDEDLFAHYLIEATKKASDLEEYLGDSSSKEALVNLTSTAVITALTAEITAQGNDRKPRPMAIGDTSTAHINVIDEFGSAVALTMSLNRPFGAMIRSEALGFVWNDALAYFAPSKDHPNFMQPKKRPMTNAMPFVILNQPQVQLVGGTTGSALSLSSMLATLARLIFRENPLDEAVAAPRIDAVSGAFEAGALVRVRGLEARGHTLVPQFGDAPGAATHLLRQTRGTAGRALAAVCDPRAGVARCARGI</sequence>
<organism evidence="4 5">
    <name type="scientific">Pristionchus fissidentatus</name>
    <dbReference type="NCBI Taxonomy" id="1538716"/>
    <lineage>
        <taxon>Eukaryota</taxon>
        <taxon>Metazoa</taxon>
        <taxon>Ecdysozoa</taxon>
        <taxon>Nematoda</taxon>
        <taxon>Chromadorea</taxon>
        <taxon>Rhabditida</taxon>
        <taxon>Rhabditina</taxon>
        <taxon>Diplogasteromorpha</taxon>
        <taxon>Diplogasteroidea</taxon>
        <taxon>Neodiplogasteridae</taxon>
        <taxon>Pristionchus</taxon>
    </lineage>
</organism>
<dbReference type="GO" id="GO:0006751">
    <property type="term" value="P:glutathione catabolic process"/>
    <property type="evidence" value="ECO:0007669"/>
    <property type="project" value="InterPro"/>
</dbReference>
<feature type="compositionally biased region" description="Acidic residues" evidence="3">
    <location>
        <begin position="16"/>
        <end position="27"/>
    </location>
</feature>
<keyword evidence="5" id="KW-1185">Reference proteome</keyword>
<dbReference type="PANTHER" id="PTHR11686">
    <property type="entry name" value="GAMMA GLUTAMYL TRANSPEPTIDASE"/>
    <property type="match status" value="1"/>
</dbReference>
<feature type="region of interest" description="Disordered" evidence="3">
    <location>
        <begin position="1"/>
        <end position="46"/>
    </location>
</feature>
<gene>
    <name evidence="4" type="ORF">PFISCL1PPCAC_3404</name>
</gene>
<protein>
    <recommendedName>
        <fullName evidence="6">Gamma-glutamyltranspeptidase</fullName>
    </recommendedName>
</protein>
<dbReference type="GO" id="GO:0036374">
    <property type="term" value="F:glutathione hydrolase activity"/>
    <property type="evidence" value="ECO:0007669"/>
    <property type="project" value="InterPro"/>
</dbReference>
<dbReference type="Pfam" id="PF01019">
    <property type="entry name" value="G_glu_transpept"/>
    <property type="match status" value="1"/>
</dbReference>
<dbReference type="EMBL" id="BTSY01000001">
    <property type="protein sequence ID" value="GMT12107.1"/>
    <property type="molecule type" value="Genomic_DNA"/>
</dbReference>
<evidence type="ECO:0000313" key="4">
    <source>
        <dbReference type="EMBL" id="GMT12107.1"/>
    </source>
</evidence>
<proteinExistence type="predicted"/>
<feature type="region of interest" description="Disordered" evidence="3">
    <location>
        <begin position="154"/>
        <end position="194"/>
    </location>
</feature>
<evidence type="ECO:0000256" key="2">
    <source>
        <dbReference type="PIRSR" id="PIRSR600101-2"/>
    </source>
</evidence>
<evidence type="ECO:0000256" key="3">
    <source>
        <dbReference type="SAM" id="MobiDB-lite"/>
    </source>
</evidence>
<name>A0AAV5UZS6_9BILA</name>
<dbReference type="GO" id="GO:0005886">
    <property type="term" value="C:plasma membrane"/>
    <property type="evidence" value="ECO:0007669"/>
    <property type="project" value="TreeGrafter"/>
</dbReference>
<dbReference type="Gene3D" id="3.60.20.40">
    <property type="match status" value="1"/>
</dbReference>
<dbReference type="PRINTS" id="PR01210">
    <property type="entry name" value="GGTRANSPTASE"/>
</dbReference>
<evidence type="ECO:0000313" key="5">
    <source>
        <dbReference type="Proteomes" id="UP001432322"/>
    </source>
</evidence>
<dbReference type="PANTHER" id="PTHR11686:SF46">
    <property type="entry name" value="GAMMA-GLUTAMYLTRANSPEPTIDASE 1"/>
    <property type="match status" value="1"/>
</dbReference>
<evidence type="ECO:0000256" key="1">
    <source>
        <dbReference type="PIRSR" id="PIRSR600101-1"/>
    </source>
</evidence>